<reference evidence="5 6" key="1">
    <citation type="submission" date="2023-07" db="EMBL/GenBank/DDBJ databases">
        <title>Sequencing the genomes of 1000 actinobacteria strains.</title>
        <authorList>
            <person name="Klenk H.-P."/>
        </authorList>
    </citation>
    <scope>NUCLEOTIDE SEQUENCE [LARGE SCALE GENOMIC DNA]</scope>
    <source>
        <strain evidence="5 6">DSM 19515</strain>
    </source>
</reference>
<keyword evidence="2" id="KW-0680">Restriction system</keyword>
<evidence type="ECO:0000256" key="1">
    <source>
        <dbReference type="ARBA" id="ARBA00010923"/>
    </source>
</evidence>
<keyword evidence="5" id="KW-0540">Nuclease</keyword>
<protein>
    <submittedName>
        <fullName evidence="5">Restriction endonuclease S subunit</fullName>
    </submittedName>
</protein>
<dbReference type="InterPro" id="IPR044946">
    <property type="entry name" value="Restrct_endonuc_typeI_TRD_sf"/>
</dbReference>
<dbReference type="EMBL" id="JAUSQL010000001">
    <property type="protein sequence ID" value="MDP9831686.1"/>
    <property type="molecule type" value="Genomic_DNA"/>
</dbReference>
<sequence>MIISIPAAQPRPAWEQRQLGDTVEVCSGRDYKHLPAGRIPVYGTGGYMTSVSAALSYARDAVGIGRKGTIDRPYKLVAPFWTVDTLFFSIPREGNDLDFLLGVFLRIDWKSKNEATGLPSLSKQTINEIEVFIPEATEQSRIGHVFAKLDNLITLHQRKHSPPKIRNSALCPLRVKEVS</sequence>
<dbReference type="RefSeq" id="WP_307634359.1">
    <property type="nucleotide sequence ID" value="NZ_JAUSQL010000001.1"/>
</dbReference>
<dbReference type="Gene3D" id="3.90.220.20">
    <property type="entry name" value="DNA methylase specificity domains"/>
    <property type="match status" value="1"/>
</dbReference>
<keyword evidence="5" id="KW-0378">Hydrolase</keyword>
<organism evidence="5 6">
    <name type="scientific">Trueperella abortisuis</name>
    <dbReference type="NCBI Taxonomy" id="445930"/>
    <lineage>
        <taxon>Bacteria</taxon>
        <taxon>Bacillati</taxon>
        <taxon>Actinomycetota</taxon>
        <taxon>Actinomycetes</taxon>
        <taxon>Actinomycetales</taxon>
        <taxon>Actinomycetaceae</taxon>
        <taxon>Trueperella</taxon>
    </lineage>
</organism>
<keyword evidence="5" id="KW-0255">Endonuclease</keyword>
<evidence type="ECO:0000256" key="3">
    <source>
        <dbReference type="ARBA" id="ARBA00023125"/>
    </source>
</evidence>
<keyword evidence="6" id="KW-1185">Reference proteome</keyword>
<evidence type="ECO:0000256" key="2">
    <source>
        <dbReference type="ARBA" id="ARBA00022747"/>
    </source>
</evidence>
<evidence type="ECO:0000313" key="6">
    <source>
        <dbReference type="Proteomes" id="UP001230145"/>
    </source>
</evidence>
<gene>
    <name evidence="5" type="ORF">J2S45_000365</name>
</gene>
<dbReference type="GO" id="GO:0004519">
    <property type="term" value="F:endonuclease activity"/>
    <property type="evidence" value="ECO:0007669"/>
    <property type="project" value="UniProtKB-KW"/>
</dbReference>
<evidence type="ECO:0000259" key="4">
    <source>
        <dbReference type="Pfam" id="PF01420"/>
    </source>
</evidence>
<dbReference type="Proteomes" id="UP001230145">
    <property type="component" value="Unassembled WGS sequence"/>
</dbReference>
<comment type="caution">
    <text evidence="5">The sequence shown here is derived from an EMBL/GenBank/DDBJ whole genome shotgun (WGS) entry which is preliminary data.</text>
</comment>
<keyword evidence="3" id="KW-0238">DNA-binding</keyword>
<dbReference type="CDD" id="cd17288">
    <property type="entry name" value="RMtype1_S_LlaAI06ORF1089P_TRD1-CR1_like"/>
    <property type="match status" value="1"/>
</dbReference>
<comment type="similarity">
    <text evidence="1">Belongs to the type-I restriction system S methylase family.</text>
</comment>
<name>A0ABT9PG43_9ACTO</name>
<dbReference type="SUPFAM" id="SSF116734">
    <property type="entry name" value="DNA methylase specificity domain"/>
    <property type="match status" value="1"/>
</dbReference>
<accession>A0ABT9PG43</accession>
<dbReference type="Pfam" id="PF01420">
    <property type="entry name" value="Methylase_S"/>
    <property type="match status" value="1"/>
</dbReference>
<dbReference type="InterPro" id="IPR000055">
    <property type="entry name" value="Restrct_endonuc_typeI_TRD"/>
</dbReference>
<proteinExistence type="inferred from homology"/>
<evidence type="ECO:0000313" key="5">
    <source>
        <dbReference type="EMBL" id="MDP9831686.1"/>
    </source>
</evidence>
<feature type="domain" description="Type I restriction modification DNA specificity" evidence="4">
    <location>
        <begin position="14"/>
        <end position="159"/>
    </location>
</feature>